<accession>A0AAW1R519</accession>
<comment type="similarity">
    <text evidence="5 6">Belongs to the VPS28 family.</text>
</comment>
<dbReference type="GO" id="GO:0044877">
    <property type="term" value="F:protein-containing complex binding"/>
    <property type="evidence" value="ECO:0007669"/>
    <property type="project" value="TreeGrafter"/>
</dbReference>
<evidence type="ECO:0000259" key="7">
    <source>
        <dbReference type="PROSITE" id="PS51310"/>
    </source>
</evidence>
<dbReference type="InterPro" id="IPR037206">
    <property type="entry name" value="VPS28_C_sf"/>
</dbReference>
<dbReference type="PROSITE" id="PS51310">
    <property type="entry name" value="VPS28_C"/>
    <property type="match status" value="1"/>
</dbReference>
<protein>
    <recommendedName>
        <fullName evidence="5">Vacuolar protein sorting-associated protein 28 homolog</fullName>
    </recommendedName>
</protein>
<comment type="subcellular location">
    <subcellularLocation>
        <location evidence="1">Endosome</location>
    </subcellularLocation>
</comment>
<feature type="domain" description="VPS28 N-terminal" evidence="8">
    <location>
        <begin position="1"/>
        <end position="106"/>
    </location>
</feature>
<evidence type="ECO:0000313" key="9">
    <source>
        <dbReference type="EMBL" id="KAK9828516.1"/>
    </source>
</evidence>
<gene>
    <name evidence="9" type="ORF">WJX72_000513</name>
</gene>
<evidence type="ECO:0000313" key="10">
    <source>
        <dbReference type="Proteomes" id="UP001489004"/>
    </source>
</evidence>
<dbReference type="GO" id="GO:0043328">
    <property type="term" value="P:protein transport to vacuole involved in ubiquitin-dependent protein catabolic process via the multivesicular body sorting pathway"/>
    <property type="evidence" value="ECO:0007669"/>
    <property type="project" value="TreeGrafter"/>
</dbReference>
<organism evidence="9 10">
    <name type="scientific">[Myrmecia] bisecta</name>
    <dbReference type="NCBI Taxonomy" id="41462"/>
    <lineage>
        <taxon>Eukaryota</taxon>
        <taxon>Viridiplantae</taxon>
        <taxon>Chlorophyta</taxon>
        <taxon>core chlorophytes</taxon>
        <taxon>Trebouxiophyceae</taxon>
        <taxon>Trebouxiales</taxon>
        <taxon>Trebouxiaceae</taxon>
        <taxon>Myrmecia</taxon>
    </lineage>
</organism>
<dbReference type="PANTHER" id="PTHR12937:SF0">
    <property type="entry name" value="VACUOLAR PROTEIN SORTING-ASSOCIATED PROTEIN 28 HOMOLOG"/>
    <property type="match status" value="1"/>
</dbReference>
<dbReference type="GO" id="GO:0000813">
    <property type="term" value="C:ESCRT I complex"/>
    <property type="evidence" value="ECO:0007669"/>
    <property type="project" value="UniProtKB-UniRule"/>
</dbReference>
<dbReference type="AlphaFoldDB" id="A0AAW1R519"/>
<dbReference type="EMBL" id="JALJOR010000001">
    <property type="protein sequence ID" value="KAK9828516.1"/>
    <property type="molecule type" value="Genomic_DNA"/>
</dbReference>
<dbReference type="SUPFAM" id="SSF140427">
    <property type="entry name" value="VPS28 C-terminal domain-like"/>
    <property type="match status" value="1"/>
</dbReference>
<dbReference type="Gene3D" id="1.20.120.1130">
    <property type="match status" value="1"/>
</dbReference>
<evidence type="ECO:0000256" key="3">
    <source>
        <dbReference type="ARBA" id="ARBA00022753"/>
    </source>
</evidence>
<dbReference type="Gene3D" id="1.20.1440.200">
    <property type="match status" value="1"/>
</dbReference>
<evidence type="ECO:0000256" key="5">
    <source>
        <dbReference type="PIRNR" id="PIRNR017535"/>
    </source>
</evidence>
<dbReference type="InterPro" id="IPR038358">
    <property type="entry name" value="VPS28_N_sf"/>
</dbReference>
<dbReference type="PIRSF" id="PIRSF017535">
    <property type="entry name" value="VPS28"/>
    <property type="match status" value="1"/>
</dbReference>
<keyword evidence="4 5" id="KW-0653">Protein transport</keyword>
<evidence type="ECO:0000256" key="4">
    <source>
        <dbReference type="ARBA" id="ARBA00022927"/>
    </source>
</evidence>
<dbReference type="InterPro" id="IPR017899">
    <property type="entry name" value="VPS28_C"/>
</dbReference>
<comment type="caution">
    <text evidence="9">The sequence shown here is derived from an EMBL/GenBank/DDBJ whole genome shotgun (WGS) entry which is preliminary data.</text>
</comment>
<evidence type="ECO:0000259" key="8">
    <source>
        <dbReference type="PROSITE" id="PS51313"/>
    </source>
</evidence>
<dbReference type="FunFam" id="1.20.120.1130:FF:000001">
    <property type="entry name" value="Vacuolar protein sorting-associated protein 28 homolog"/>
    <property type="match status" value="1"/>
</dbReference>
<keyword evidence="3 5" id="KW-0967">Endosome</keyword>
<keyword evidence="10" id="KW-1185">Reference proteome</keyword>
<evidence type="ECO:0000256" key="1">
    <source>
        <dbReference type="ARBA" id="ARBA00004177"/>
    </source>
</evidence>
<proteinExistence type="inferred from homology"/>
<name>A0AAW1R519_9CHLO</name>
<dbReference type="InterPro" id="IPR007143">
    <property type="entry name" value="Vps28"/>
</dbReference>
<evidence type="ECO:0000256" key="6">
    <source>
        <dbReference type="PROSITE-ProRule" id="PRU00642"/>
    </source>
</evidence>
<dbReference type="SUPFAM" id="SSF140111">
    <property type="entry name" value="Endosomal sorting complex assembly domain"/>
    <property type="match status" value="1"/>
</dbReference>
<sequence length="215" mass="24274">MLADTDPALVRLYINKKERETYENYADLFAILKATEKLERAYVRDAISAKDYEPACEKLIGQFRTLWESLKDTVPDVQQFMANYNMQCPMAAKRLIQSGMPATIEHGKPRTQETSNSAVSIAETVQHFITAMDSIKLGMTAVDQLYPVLNDLMQTLNKVSQLPPDLSGKVRVKGWITKVHTMAASQELTEADARQLLFDLESAYNEFMTTIQQAS</sequence>
<dbReference type="InterPro" id="IPR017898">
    <property type="entry name" value="VPS28_N"/>
</dbReference>
<dbReference type="Proteomes" id="UP001489004">
    <property type="component" value="Unassembled WGS sequence"/>
</dbReference>
<feature type="domain" description="VPS28 C-terminal" evidence="7">
    <location>
        <begin position="116"/>
        <end position="212"/>
    </location>
</feature>
<dbReference type="Pfam" id="PF03997">
    <property type="entry name" value="VPS28"/>
    <property type="match status" value="1"/>
</dbReference>
<dbReference type="PANTHER" id="PTHR12937">
    <property type="entry name" value="VACUOLAR PROTEIN SORTING 28, ISOFORM 2 VPS28"/>
    <property type="match status" value="1"/>
</dbReference>
<comment type="function">
    <text evidence="5">Component of the ESCRT-I complex (endosomal sorting complex required for transport I), a regulator of vesicular trafficking process.</text>
</comment>
<dbReference type="PROSITE" id="PS51313">
    <property type="entry name" value="VPS28_N"/>
    <property type="match status" value="1"/>
</dbReference>
<keyword evidence="2 5" id="KW-0813">Transport</keyword>
<dbReference type="InterPro" id="IPR037202">
    <property type="entry name" value="ESCRT_assembly_dom"/>
</dbReference>
<reference evidence="9 10" key="1">
    <citation type="journal article" date="2024" name="Nat. Commun.">
        <title>Phylogenomics reveals the evolutionary origins of lichenization in chlorophyte algae.</title>
        <authorList>
            <person name="Puginier C."/>
            <person name="Libourel C."/>
            <person name="Otte J."/>
            <person name="Skaloud P."/>
            <person name="Haon M."/>
            <person name="Grisel S."/>
            <person name="Petersen M."/>
            <person name="Berrin J.G."/>
            <person name="Delaux P.M."/>
            <person name="Dal Grande F."/>
            <person name="Keller J."/>
        </authorList>
    </citation>
    <scope>NUCLEOTIDE SEQUENCE [LARGE SCALE GENOMIC DNA]</scope>
    <source>
        <strain evidence="9 10">SAG 2043</strain>
    </source>
</reference>
<evidence type="ECO:0000256" key="2">
    <source>
        <dbReference type="ARBA" id="ARBA00022448"/>
    </source>
</evidence>